<dbReference type="PROSITE" id="PS00198">
    <property type="entry name" value="4FE4S_FER_1"/>
    <property type="match status" value="1"/>
</dbReference>
<dbReference type="InterPro" id="IPR026816">
    <property type="entry name" value="Flavodoxin_dom"/>
</dbReference>
<feature type="domain" description="4Fe-4S ferredoxin-type" evidence="9">
    <location>
        <begin position="214"/>
        <end position="243"/>
    </location>
</feature>
<dbReference type="PROSITE" id="PS50902">
    <property type="entry name" value="FLAVODOXIN_LIKE"/>
    <property type="match status" value="1"/>
</dbReference>
<keyword evidence="4" id="KW-0004">4Fe-4S</keyword>
<accession>A0ABU4JXR8</accession>
<evidence type="ECO:0000259" key="8">
    <source>
        <dbReference type="PROSITE" id="PS50902"/>
    </source>
</evidence>
<sequence>MKGVLYYFSGTGNTKWVADRFKESFKLYDINIDLVNIESAEEISIKPYNFFIIGSPVHAEAAPKIVDDFLGRLPKEESRLRAIVYSTQGAKSAAAASIVSKKLEQKGYNVIIQSNIAMPNNYYFGVGRLPTENMQKKMLEEAVEKVEILTKNFIENKHIKECNSLFRRVIGKVSEKAYRSMLPKLSKNITSTKECSKCGLCLRNCPKGNITFENGHAIFHSNCILCLRCIHICPINAITYKGKKINQIQKERAKSLNLNK</sequence>
<comment type="function">
    <text evidence="2">Ferredoxins are iron-sulfur proteins that transfer electrons in a wide variety of metabolic reactions.</text>
</comment>
<dbReference type="PROSITE" id="PS51379">
    <property type="entry name" value="4FE4S_FER_2"/>
    <property type="match status" value="2"/>
</dbReference>
<keyword evidence="7" id="KW-0411">Iron-sulfur</keyword>
<evidence type="ECO:0000313" key="10">
    <source>
        <dbReference type="EMBL" id="MDW8802960.1"/>
    </source>
</evidence>
<dbReference type="SUPFAM" id="SSF54862">
    <property type="entry name" value="4Fe-4S ferredoxins"/>
    <property type="match status" value="1"/>
</dbReference>
<evidence type="ECO:0000256" key="5">
    <source>
        <dbReference type="ARBA" id="ARBA00022723"/>
    </source>
</evidence>
<evidence type="ECO:0000256" key="1">
    <source>
        <dbReference type="ARBA" id="ARBA00001966"/>
    </source>
</evidence>
<dbReference type="InterPro" id="IPR029039">
    <property type="entry name" value="Flavoprotein-like_sf"/>
</dbReference>
<evidence type="ECO:0000256" key="3">
    <source>
        <dbReference type="ARBA" id="ARBA00013529"/>
    </source>
</evidence>
<reference evidence="10 11" key="1">
    <citation type="submission" date="2023-04" db="EMBL/GenBank/DDBJ databases">
        <title>Clostridium tannerae sp. nov., isolated from the fecal material of an alpaca.</title>
        <authorList>
            <person name="Miller S."/>
            <person name="Hendry M."/>
            <person name="King J."/>
            <person name="Sankaranarayanan K."/>
            <person name="Lawson P.A."/>
        </authorList>
    </citation>
    <scope>NUCLEOTIDE SEQUENCE [LARGE SCALE GENOMIC DNA]</scope>
    <source>
        <strain evidence="10 11">A1-XYC3</strain>
    </source>
</reference>
<dbReference type="RefSeq" id="WP_261673505.1">
    <property type="nucleotide sequence ID" value="NZ_JARUJP010000034.1"/>
</dbReference>
<dbReference type="Pfam" id="PF12838">
    <property type="entry name" value="Fer4_7"/>
    <property type="match status" value="1"/>
</dbReference>
<dbReference type="PANTHER" id="PTHR24960">
    <property type="entry name" value="PHOTOSYSTEM I IRON-SULFUR CENTER-RELATED"/>
    <property type="match status" value="1"/>
</dbReference>
<dbReference type="InterPro" id="IPR017900">
    <property type="entry name" value="4Fe4S_Fe_S_CS"/>
</dbReference>
<keyword evidence="6" id="KW-0408">Iron</keyword>
<protein>
    <recommendedName>
        <fullName evidence="3">Ferredoxin</fullName>
    </recommendedName>
</protein>
<dbReference type="InterPro" id="IPR008254">
    <property type="entry name" value="Flavodoxin/NO_synth"/>
</dbReference>
<dbReference type="NCBIfam" id="NF038196">
    <property type="entry name" value="ferrodoxin_EFR1"/>
    <property type="match status" value="1"/>
</dbReference>
<comment type="cofactor">
    <cofactor evidence="1">
        <name>[4Fe-4S] cluster</name>
        <dbReference type="ChEBI" id="CHEBI:49883"/>
    </cofactor>
</comment>
<evidence type="ECO:0000259" key="9">
    <source>
        <dbReference type="PROSITE" id="PS51379"/>
    </source>
</evidence>
<dbReference type="InterPro" id="IPR017896">
    <property type="entry name" value="4Fe4S_Fe-S-bd"/>
</dbReference>
<dbReference type="InterPro" id="IPR050157">
    <property type="entry name" value="PSI_iron-sulfur_center"/>
</dbReference>
<evidence type="ECO:0000256" key="6">
    <source>
        <dbReference type="ARBA" id="ARBA00023004"/>
    </source>
</evidence>
<dbReference type="Proteomes" id="UP001281656">
    <property type="component" value="Unassembled WGS sequence"/>
</dbReference>
<dbReference type="InterPro" id="IPR047964">
    <property type="entry name" value="EFR1-like"/>
</dbReference>
<dbReference type="Gene3D" id="3.30.70.20">
    <property type="match status" value="1"/>
</dbReference>
<proteinExistence type="predicted"/>
<dbReference type="SUPFAM" id="SSF52218">
    <property type="entry name" value="Flavoproteins"/>
    <property type="match status" value="1"/>
</dbReference>
<evidence type="ECO:0000313" key="11">
    <source>
        <dbReference type="Proteomes" id="UP001281656"/>
    </source>
</evidence>
<dbReference type="Gene3D" id="3.40.50.360">
    <property type="match status" value="1"/>
</dbReference>
<feature type="domain" description="4Fe-4S ferredoxin-type" evidence="9">
    <location>
        <begin position="186"/>
        <end position="213"/>
    </location>
</feature>
<comment type="caution">
    <text evidence="10">The sequence shown here is derived from an EMBL/GenBank/DDBJ whole genome shotgun (WGS) entry which is preliminary data.</text>
</comment>
<dbReference type="EMBL" id="JARUJP010000034">
    <property type="protein sequence ID" value="MDW8802960.1"/>
    <property type="molecule type" value="Genomic_DNA"/>
</dbReference>
<dbReference type="PANTHER" id="PTHR24960:SF79">
    <property type="entry name" value="PHOTOSYSTEM I IRON-SULFUR CENTER"/>
    <property type="match status" value="1"/>
</dbReference>
<name>A0ABU4JXR8_9CLOT</name>
<evidence type="ECO:0000256" key="2">
    <source>
        <dbReference type="ARBA" id="ARBA00003532"/>
    </source>
</evidence>
<keyword evidence="5" id="KW-0479">Metal-binding</keyword>
<organism evidence="10 11">
    <name type="scientific">Clostridium tanneri</name>
    <dbReference type="NCBI Taxonomy" id="3037988"/>
    <lineage>
        <taxon>Bacteria</taxon>
        <taxon>Bacillati</taxon>
        <taxon>Bacillota</taxon>
        <taxon>Clostridia</taxon>
        <taxon>Eubacteriales</taxon>
        <taxon>Clostridiaceae</taxon>
        <taxon>Clostridium</taxon>
    </lineage>
</organism>
<feature type="domain" description="Flavodoxin-like" evidence="8">
    <location>
        <begin position="3"/>
        <end position="147"/>
    </location>
</feature>
<gene>
    <name evidence="10" type="ORF">P8V03_17580</name>
</gene>
<evidence type="ECO:0000256" key="7">
    <source>
        <dbReference type="ARBA" id="ARBA00023014"/>
    </source>
</evidence>
<evidence type="ECO:0000256" key="4">
    <source>
        <dbReference type="ARBA" id="ARBA00022485"/>
    </source>
</evidence>
<dbReference type="Pfam" id="PF12724">
    <property type="entry name" value="Flavodoxin_5"/>
    <property type="match status" value="1"/>
</dbReference>
<keyword evidence="11" id="KW-1185">Reference proteome</keyword>